<proteinExistence type="predicted"/>
<comment type="caution">
    <text evidence="1">The sequence shown here is derived from an EMBL/GenBank/DDBJ whole genome shotgun (WGS) entry which is preliminary data.</text>
</comment>
<keyword evidence="2" id="KW-1185">Reference proteome</keyword>
<organism evidence="1 2">
    <name type="scientific">Nephila pilipes</name>
    <name type="common">Giant wood spider</name>
    <name type="synonym">Nephila maculata</name>
    <dbReference type="NCBI Taxonomy" id="299642"/>
    <lineage>
        <taxon>Eukaryota</taxon>
        <taxon>Metazoa</taxon>
        <taxon>Ecdysozoa</taxon>
        <taxon>Arthropoda</taxon>
        <taxon>Chelicerata</taxon>
        <taxon>Arachnida</taxon>
        <taxon>Araneae</taxon>
        <taxon>Araneomorphae</taxon>
        <taxon>Entelegynae</taxon>
        <taxon>Araneoidea</taxon>
        <taxon>Nephilidae</taxon>
        <taxon>Nephila</taxon>
    </lineage>
</organism>
<accession>A0A8X6TEK1</accession>
<dbReference type="EMBL" id="BMAW01006826">
    <property type="protein sequence ID" value="GFT00742.1"/>
    <property type="molecule type" value="Genomic_DNA"/>
</dbReference>
<evidence type="ECO:0000313" key="2">
    <source>
        <dbReference type="Proteomes" id="UP000887013"/>
    </source>
</evidence>
<gene>
    <name evidence="1" type="ORF">NPIL_303971</name>
</gene>
<dbReference type="AlphaFoldDB" id="A0A8X6TEK1"/>
<sequence length="98" mass="11045">MRVAIVNSSTPNDQVFPFSEEQGKRAAKPLLEGYNSKREEGVIGMGRIEFSKMELGLSISARIWESKQKMPPRNLVQFIIQLGLLRGSEYCVDGELRS</sequence>
<reference evidence="1" key="1">
    <citation type="submission" date="2020-08" db="EMBL/GenBank/DDBJ databases">
        <title>Multicomponent nature underlies the extraordinary mechanical properties of spider dragline silk.</title>
        <authorList>
            <person name="Kono N."/>
            <person name="Nakamura H."/>
            <person name="Mori M."/>
            <person name="Yoshida Y."/>
            <person name="Ohtoshi R."/>
            <person name="Malay A.D."/>
            <person name="Moran D.A.P."/>
            <person name="Tomita M."/>
            <person name="Numata K."/>
            <person name="Arakawa K."/>
        </authorList>
    </citation>
    <scope>NUCLEOTIDE SEQUENCE</scope>
</reference>
<evidence type="ECO:0000313" key="1">
    <source>
        <dbReference type="EMBL" id="GFT00742.1"/>
    </source>
</evidence>
<protein>
    <submittedName>
        <fullName evidence="1">Uncharacterized protein</fullName>
    </submittedName>
</protein>
<name>A0A8X6TEK1_NEPPI</name>
<dbReference type="Proteomes" id="UP000887013">
    <property type="component" value="Unassembled WGS sequence"/>
</dbReference>